<evidence type="ECO:0000256" key="1">
    <source>
        <dbReference type="SAM" id="Phobius"/>
    </source>
</evidence>
<dbReference type="EMBL" id="DS113185">
    <property type="protein sequence ID" value="EAY22241.1"/>
    <property type="molecule type" value="Genomic_DNA"/>
</dbReference>
<reference evidence="2" key="2">
    <citation type="journal article" date="2007" name="Science">
        <title>Draft genome sequence of the sexually transmitted pathogen Trichomonas vaginalis.</title>
        <authorList>
            <person name="Carlton J.M."/>
            <person name="Hirt R.P."/>
            <person name="Silva J.C."/>
            <person name="Delcher A.L."/>
            <person name="Schatz M."/>
            <person name="Zhao Q."/>
            <person name="Wortman J.R."/>
            <person name="Bidwell S.L."/>
            <person name="Alsmark U.C.M."/>
            <person name="Besteiro S."/>
            <person name="Sicheritz-Ponten T."/>
            <person name="Noel C.J."/>
            <person name="Dacks J.B."/>
            <person name="Foster P.G."/>
            <person name="Simillion C."/>
            <person name="Van de Peer Y."/>
            <person name="Miranda-Saavedra D."/>
            <person name="Barton G.J."/>
            <person name="Westrop G.D."/>
            <person name="Mueller S."/>
            <person name="Dessi D."/>
            <person name="Fiori P.L."/>
            <person name="Ren Q."/>
            <person name="Paulsen I."/>
            <person name="Zhang H."/>
            <person name="Bastida-Corcuera F.D."/>
            <person name="Simoes-Barbosa A."/>
            <person name="Brown M.T."/>
            <person name="Hayes R.D."/>
            <person name="Mukherjee M."/>
            <person name="Okumura C.Y."/>
            <person name="Schneider R."/>
            <person name="Smith A.J."/>
            <person name="Vanacova S."/>
            <person name="Villalvazo M."/>
            <person name="Haas B.J."/>
            <person name="Pertea M."/>
            <person name="Feldblyum T.V."/>
            <person name="Utterback T.R."/>
            <person name="Shu C.L."/>
            <person name="Osoegawa K."/>
            <person name="de Jong P.J."/>
            <person name="Hrdy I."/>
            <person name="Horvathova L."/>
            <person name="Zubacova Z."/>
            <person name="Dolezal P."/>
            <person name="Malik S.B."/>
            <person name="Logsdon J.M. Jr."/>
            <person name="Henze K."/>
            <person name="Gupta A."/>
            <person name="Wang C.C."/>
            <person name="Dunne R.L."/>
            <person name="Upcroft J.A."/>
            <person name="Upcroft P."/>
            <person name="White O."/>
            <person name="Salzberg S.L."/>
            <person name="Tang P."/>
            <person name="Chiu C.-H."/>
            <person name="Lee Y.-S."/>
            <person name="Embley T.M."/>
            <person name="Coombs G.H."/>
            <person name="Mottram J.C."/>
            <person name="Tachezy J."/>
            <person name="Fraser-Liggett C.M."/>
            <person name="Johnson P.J."/>
        </authorList>
    </citation>
    <scope>NUCLEOTIDE SEQUENCE [LARGE SCALE GENOMIC DNA]</scope>
    <source>
        <strain evidence="2">G3</strain>
    </source>
</reference>
<dbReference type="GO" id="GO:0031429">
    <property type="term" value="C:box H/ACA snoRNP complex"/>
    <property type="evidence" value="ECO:0000318"/>
    <property type="project" value="GO_Central"/>
</dbReference>
<dbReference type="Proteomes" id="UP000001542">
    <property type="component" value="Unassembled WGS sequence"/>
</dbReference>
<evidence type="ECO:0000313" key="2">
    <source>
        <dbReference type="EMBL" id="EAY22241.1"/>
    </source>
</evidence>
<dbReference type="GO" id="GO:0000454">
    <property type="term" value="P:snoRNA guided rRNA pseudouridine synthesis"/>
    <property type="evidence" value="ECO:0000318"/>
    <property type="project" value="GO_Central"/>
</dbReference>
<keyword evidence="1" id="KW-1133">Transmembrane helix</keyword>
<dbReference type="RefSeq" id="XP_001583227.1">
    <property type="nucleotide sequence ID" value="XM_001583177.1"/>
</dbReference>
<dbReference type="VEuPathDB" id="TrichDB:TVAGG3_0381200"/>
<keyword evidence="1" id="KW-0472">Membrane</keyword>
<feature type="transmembrane region" description="Helical" evidence="1">
    <location>
        <begin position="186"/>
        <end position="211"/>
    </location>
</feature>
<keyword evidence="3" id="KW-1185">Reference proteome</keyword>
<organism evidence="2 3">
    <name type="scientific">Trichomonas vaginalis (strain ATCC PRA-98 / G3)</name>
    <dbReference type="NCBI Taxonomy" id="412133"/>
    <lineage>
        <taxon>Eukaryota</taxon>
        <taxon>Metamonada</taxon>
        <taxon>Parabasalia</taxon>
        <taxon>Trichomonadida</taxon>
        <taxon>Trichomonadidae</taxon>
        <taxon>Trichomonas</taxon>
    </lineage>
</organism>
<dbReference type="STRING" id="5722.A2DBN8"/>
<dbReference type="AlphaFoldDB" id="A2DBN8"/>
<dbReference type="InParanoid" id="A2DBN8"/>
<protein>
    <submittedName>
        <fullName evidence="2">Uncharacterized protein</fullName>
    </submittedName>
</protein>
<dbReference type="VEuPathDB" id="TrichDB:TVAG_094160"/>
<dbReference type="GO" id="GO:0034513">
    <property type="term" value="F:box H/ACA snoRNA binding"/>
    <property type="evidence" value="ECO:0000318"/>
    <property type="project" value="GO_Central"/>
</dbReference>
<evidence type="ECO:0000313" key="3">
    <source>
        <dbReference type="Proteomes" id="UP000001542"/>
    </source>
</evidence>
<reference evidence="2" key="1">
    <citation type="submission" date="2006-10" db="EMBL/GenBank/DDBJ databases">
        <authorList>
            <person name="Amadeo P."/>
            <person name="Zhao Q."/>
            <person name="Wortman J."/>
            <person name="Fraser-Liggett C."/>
            <person name="Carlton J."/>
        </authorList>
    </citation>
    <scope>NUCLEOTIDE SEQUENCE</scope>
    <source>
        <strain evidence="2">G3</strain>
    </source>
</reference>
<sequence length="228" mass="25977">MLNYTLSNDPIDASQYAEKSTISIQCNYSGEYFKLDASKYKDVYIDAYNFCIVNITSQKKKIRIYGPAQVYLTGDDNTLYDNFDLSLPSLHPLVFINGHRNKFKISWYRKSTASYSVVTAIVNDTNFTTSDPKKSTIKFENSLNSNFVGNIGTFYKVNISQIYPSSDYKIYYHYIPNDAKPDRTEIYLGLFLSIGGVLGMCLLAWICSCLFPDFNGCKLHSHEPPPEI</sequence>
<name>A2DBN8_TRIV3</name>
<accession>A2DBN8</accession>
<keyword evidence="1" id="KW-0812">Transmembrane</keyword>
<gene>
    <name evidence="2" type="ORF">TVAG_094160</name>
</gene>
<proteinExistence type="predicted"/>
<dbReference type="KEGG" id="tva:5467796"/>